<dbReference type="PANTHER" id="PTHR11877:SF46">
    <property type="entry name" value="TYPE III POLYKETIDE SYNTHASE A"/>
    <property type="match status" value="1"/>
</dbReference>
<comment type="similarity">
    <text evidence="1">Belongs to the thiolase-like superfamily. Chalcone/stilbene synthases family.</text>
</comment>
<protein>
    <submittedName>
        <fullName evidence="5">Type III polyketide synthase</fullName>
    </submittedName>
</protein>
<proteinExistence type="inferred from homology"/>
<feature type="domain" description="Chalcone/stilbene synthase C-terminal" evidence="4">
    <location>
        <begin position="213"/>
        <end position="348"/>
    </location>
</feature>
<comment type="caution">
    <text evidence="5">The sequence shown here is derived from an EMBL/GenBank/DDBJ whole genome shotgun (WGS) entry which is preliminary data.</text>
</comment>
<sequence>MPPVFLNAIGTATPPHDVHERFLAHAPTLLRTERERQLFVRMAERSGIAHRWSFLRGELSDRFYIPGRFPTTAERMARYRQDSLPLAEAALEALGERLGRDWRQGVTHLLLVSCTGFEAPGLDQRLIAQCGLDPEVERSVLGFMGCNAAFHALKLARHIVRSEPASRVLVLNLELCTLHFQETDSLAQALCFMLFSDGCSASLVSAEPRGLELERFSQVTLPDSMDLITWHIGDDGFDMGLSGQVPGTILSHLPDHLAALLGQARQEEFPLWAVHPGGRSILDAVQLSLGLRDASLAASRVVLHDFGNMSSATVMFVLARMMEEAGQGRRGVGLGFGPGVGVESLLFREAA</sequence>
<organism evidence="5 6">
    <name type="scientific">Sabulicella glaciei</name>
    <dbReference type="NCBI Taxonomy" id="2984948"/>
    <lineage>
        <taxon>Bacteria</taxon>
        <taxon>Pseudomonadati</taxon>
        <taxon>Pseudomonadota</taxon>
        <taxon>Alphaproteobacteria</taxon>
        <taxon>Acetobacterales</taxon>
        <taxon>Acetobacteraceae</taxon>
        <taxon>Sabulicella</taxon>
    </lineage>
</organism>
<evidence type="ECO:0000256" key="2">
    <source>
        <dbReference type="ARBA" id="ARBA00022679"/>
    </source>
</evidence>
<name>A0ABT3P1X0_9PROT</name>
<dbReference type="CDD" id="cd00831">
    <property type="entry name" value="CHS_like"/>
    <property type="match status" value="1"/>
</dbReference>
<keyword evidence="6" id="KW-1185">Reference proteome</keyword>
<dbReference type="Proteomes" id="UP001526430">
    <property type="component" value="Unassembled WGS sequence"/>
</dbReference>
<dbReference type="Pfam" id="PF00195">
    <property type="entry name" value="Chal_sti_synt_N"/>
    <property type="match status" value="1"/>
</dbReference>
<accession>A0ABT3P1X0</accession>
<keyword evidence="2" id="KW-0808">Transferase</keyword>
<dbReference type="InterPro" id="IPR012328">
    <property type="entry name" value="Chalcone/stilbene_synt_C"/>
</dbReference>
<evidence type="ECO:0000313" key="6">
    <source>
        <dbReference type="Proteomes" id="UP001526430"/>
    </source>
</evidence>
<dbReference type="Pfam" id="PF02797">
    <property type="entry name" value="Chal_sti_synt_C"/>
    <property type="match status" value="1"/>
</dbReference>
<dbReference type="Gene3D" id="3.40.47.10">
    <property type="match status" value="2"/>
</dbReference>
<reference evidence="5 6" key="1">
    <citation type="submission" date="2022-10" db="EMBL/GenBank/DDBJ databases">
        <title>Roseococcus glaciei nov., sp. nov., isolated from glacier.</title>
        <authorList>
            <person name="Liu Q."/>
            <person name="Xin Y.-H."/>
        </authorList>
    </citation>
    <scope>NUCLEOTIDE SEQUENCE [LARGE SCALE GENOMIC DNA]</scope>
    <source>
        <strain evidence="5 6">MDT2-1-1</strain>
    </source>
</reference>
<dbReference type="InterPro" id="IPR001099">
    <property type="entry name" value="Chalcone/stilbene_synt_N"/>
</dbReference>
<dbReference type="PIRSF" id="PIRSF000451">
    <property type="entry name" value="PKS_III"/>
    <property type="match status" value="1"/>
</dbReference>
<evidence type="ECO:0000256" key="1">
    <source>
        <dbReference type="ARBA" id="ARBA00005531"/>
    </source>
</evidence>
<evidence type="ECO:0000313" key="5">
    <source>
        <dbReference type="EMBL" id="MCW8088381.1"/>
    </source>
</evidence>
<dbReference type="SUPFAM" id="SSF53901">
    <property type="entry name" value="Thiolase-like"/>
    <property type="match status" value="1"/>
</dbReference>
<dbReference type="PANTHER" id="PTHR11877">
    <property type="entry name" value="HYDROXYMETHYLGLUTARYL-COA SYNTHASE"/>
    <property type="match status" value="1"/>
</dbReference>
<feature type="domain" description="Chalcone/stilbene synthase N-terminal" evidence="3">
    <location>
        <begin position="6"/>
        <end position="208"/>
    </location>
</feature>
<dbReference type="RefSeq" id="WP_301592598.1">
    <property type="nucleotide sequence ID" value="NZ_JAPFQI010000035.1"/>
</dbReference>
<evidence type="ECO:0000259" key="4">
    <source>
        <dbReference type="Pfam" id="PF02797"/>
    </source>
</evidence>
<dbReference type="EMBL" id="JAPFQI010000035">
    <property type="protein sequence ID" value="MCW8088381.1"/>
    <property type="molecule type" value="Genomic_DNA"/>
</dbReference>
<dbReference type="InterPro" id="IPR016039">
    <property type="entry name" value="Thiolase-like"/>
</dbReference>
<gene>
    <name evidence="5" type="ORF">OF850_22630</name>
</gene>
<evidence type="ECO:0000259" key="3">
    <source>
        <dbReference type="Pfam" id="PF00195"/>
    </source>
</evidence>
<dbReference type="InterPro" id="IPR011141">
    <property type="entry name" value="Polyketide_synthase_type-III"/>
</dbReference>